<dbReference type="RefSeq" id="WP_025775212.1">
    <property type="nucleotide sequence ID" value="NZ_CP017019.1"/>
</dbReference>
<dbReference type="EMBL" id="CP017019">
    <property type="protein sequence ID" value="AOQ22795.1"/>
    <property type="molecule type" value="Genomic_DNA"/>
</dbReference>
<evidence type="ECO:0000313" key="2">
    <source>
        <dbReference type="EMBL" id="TYL08309.1"/>
    </source>
</evidence>
<dbReference type="NCBIfam" id="NF041205">
    <property type="entry name" value="VdcD"/>
    <property type="match status" value="1"/>
</dbReference>
<keyword evidence="1" id="KW-0456">Lyase</keyword>
<accession>A0A5D3HYX9</accession>
<proteinExistence type="predicted"/>
<dbReference type="AlphaFoldDB" id="A0A5D3HYX9"/>
<gene>
    <name evidence="1" type="primary">bsdD</name>
    <name evidence="1" type="ORF">Maut_00317</name>
    <name evidence="2" type="ORF">MTAT_27390</name>
</gene>
<dbReference type="InterPro" id="IPR047707">
    <property type="entry name" value="VdcD-like"/>
</dbReference>
<organism evidence="1 3">
    <name type="scientific">Neomoorella thermoacetica</name>
    <name type="common">Clostridium thermoaceticum</name>
    <dbReference type="NCBI Taxonomy" id="1525"/>
    <lineage>
        <taxon>Bacteria</taxon>
        <taxon>Bacillati</taxon>
        <taxon>Bacillota</taxon>
        <taxon>Clostridia</taxon>
        <taxon>Neomoorellales</taxon>
        <taxon>Neomoorellaceae</taxon>
        <taxon>Neomoorella</taxon>
    </lineage>
</organism>
<sequence>MKCVRCLQDTASKIAEAPDGSKAWEVYGCSRCNYTWRSTEEEEVINPEKRDPYFQLVDVNIDDLMIPVPIPPLKKN</sequence>
<evidence type="ECO:0000313" key="3">
    <source>
        <dbReference type="Proteomes" id="UP000094598"/>
    </source>
</evidence>
<protein>
    <submittedName>
        <fullName evidence="1">Phenolic acid decarboxylase subunit D</fullName>
        <ecNumber evidence="1">4.1.1.-</ecNumber>
    </submittedName>
</protein>
<reference evidence="2 4" key="2">
    <citation type="submission" date="2019-05" db="EMBL/GenBank/DDBJ databases">
        <title>Genome sequence of Moorella thermoacetica ATCC 33924.</title>
        <authorList>
            <person name="Poehlein A."/>
            <person name="Bengelsdorf F.R."/>
            <person name="Duerre P."/>
            <person name="Daniel R."/>
        </authorList>
    </citation>
    <scope>NUCLEOTIDE SEQUENCE [LARGE SCALE GENOMIC DNA]</scope>
    <source>
        <strain evidence="2 4">ATCC 33924</strain>
    </source>
</reference>
<keyword evidence="4" id="KW-1185">Reference proteome</keyword>
<dbReference type="GO" id="GO:0016829">
    <property type="term" value="F:lyase activity"/>
    <property type="evidence" value="ECO:0007669"/>
    <property type="project" value="UniProtKB-KW"/>
</dbReference>
<dbReference type="Pfam" id="PF26358">
    <property type="entry name" value="EcdD_BsdD_detox"/>
    <property type="match status" value="1"/>
</dbReference>
<dbReference type="Proteomes" id="UP000094598">
    <property type="component" value="Chromosome"/>
</dbReference>
<name>A0A5D3HYX9_NEOTH</name>
<dbReference type="EMBL" id="VCDX01000015">
    <property type="protein sequence ID" value="TYL08309.1"/>
    <property type="molecule type" value="Genomic_DNA"/>
</dbReference>
<evidence type="ECO:0000313" key="1">
    <source>
        <dbReference type="EMBL" id="AOQ22795.1"/>
    </source>
</evidence>
<evidence type="ECO:0000313" key="4">
    <source>
        <dbReference type="Proteomes" id="UP000322283"/>
    </source>
</evidence>
<dbReference type="EC" id="4.1.1.-" evidence="1"/>
<reference evidence="1 3" key="1">
    <citation type="submission" date="2016-08" db="EMBL/GenBank/DDBJ databases">
        <title>Moorella thermoacetica DSM 103132.</title>
        <authorList>
            <person name="Jendresen C.B."/>
            <person name="Redl S.M."/>
            <person name="Jensen T.O."/>
            <person name="Nielsen A.T."/>
        </authorList>
    </citation>
    <scope>NUCLEOTIDE SEQUENCE [LARGE SCALE GENOMIC DNA]</scope>
    <source>
        <strain evidence="1 3">DSM 103132</strain>
    </source>
</reference>
<dbReference type="Proteomes" id="UP000322283">
    <property type="component" value="Unassembled WGS sequence"/>
</dbReference>